<dbReference type="EMBL" id="CP144751">
    <property type="protein sequence ID" value="WVZ83172.1"/>
    <property type="molecule type" value="Genomic_DNA"/>
</dbReference>
<organism evidence="2 3">
    <name type="scientific">Paspalum notatum var. saurae</name>
    <dbReference type="NCBI Taxonomy" id="547442"/>
    <lineage>
        <taxon>Eukaryota</taxon>
        <taxon>Viridiplantae</taxon>
        <taxon>Streptophyta</taxon>
        <taxon>Embryophyta</taxon>
        <taxon>Tracheophyta</taxon>
        <taxon>Spermatophyta</taxon>
        <taxon>Magnoliopsida</taxon>
        <taxon>Liliopsida</taxon>
        <taxon>Poales</taxon>
        <taxon>Poaceae</taxon>
        <taxon>PACMAD clade</taxon>
        <taxon>Panicoideae</taxon>
        <taxon>Andropogonodae</taxon>
        <taxon>Paspaleae</taxon>
        <taxon>Paspalinae</taxon>
        <taxon>Paspalum</taxon>
    </lineage>
</organism>
<sequence>IPPSPSRRPESGSASPGRPASRPLRPARPPPHDLSSHHSPPAGFQCRFPFSPLLFPRRRFSPSCRPFAAAHVSPPAIESPPAIRSPPAATSLASPFLSVGAARLLLSLRRALSSASYSDPVPRVRWLTRCRRRHRVRRRALWILSFLHRWLAKPPLPRRRPFSHPFLSFGAGRLDLNQLCASPSPSVGPSIGSVSAPPPGGLRLSMWPCRLGLWCHTTTTGDGVVSAARCLSLRQIGFIVATSTYTSAWAVSPTHSDW</sequence>
<dbReference type="Proteomes" id="UP001341281">
    <property type="component" value="Chromosome 07"/>
</dbReference>
<evidence type="ECO:0000313" key="3">
    <source>
        <dbReference type="Proteomes" id="UP001341281"/>
    </source>
</evidence>
<feature type="compositionally biased region" description="Low complexity" evidence="1">
    <location>
        <begin position="11"/>
        <end position="24"/>
    </location>
</feature>
<feature type="region of interest" description="Disordered" evidence="1">
    <location>
        <begin position="1"/>
        <end position="39"/>
    </location>
</feature>
<keyword evidence="3" id="KW-1185">Reference proteome</keyword>
<proteinExistence type="predicted"/>
<reference evidence="2 3" key="1">
    <citation type="submission" date="2024-02" db="EMBL/GenBank/DDBJ databases">
        <title>High-quality chromosome-scale genome assembly of Pensacola bahiagrass (Paspalum notatum Flugge var. saurae).</title>
        <authorList>
            <person name="Vega J.M."/>
            <person name="Podio M."/>
            <person name="Orjuela J."/>
            <person name="Siena L.A."/>
            <person name="Pessino S.C."/>
            <person name="Combes M.C."/>
            <person name="Mariac C."/>
            <person name="Albertini E."/>
            <person name="Pupilli F."/>
            <person name="Ortiz J.P.A."/>
            <person name="Leblanc O."/>
        </authorList>
    </citation>
    <scope>NUCLEOTIDE SEQUENCE [LARGE SCALE GENOMIC DNA]</scope>
    <source>
        <strain evidence="2">R1</strain>
        <tissue evidence="2">Leaf</tissue>
    </source>
</reference>
<evidence type="ECO:0000256" key="1">
    <source>
        <dbReference type="SAM" id="MobiDB-lite"/>
    </source>
</evidence>
<feature type="non-terminal residue" evidence="2">
    <location>
        <position position="1"/>
    </location>
</feature>
<protein>
    <submittedName>
        <fullName evidence="2">Uncharacterized protein</fullName>
    </submittedName>
</protein>
<name>A0AAQ3X2H8_PASNO</name>
<evidence type="ECO:0000313" key="2">
    <source>
        <dbReference type="EMBL" id="WVZ83172.1"/>
    </source>
</evidence>
<dbReference type="AlphaFoldDB" id="A0AAQ3X2H8"/>
<gene>
    <name evidence="2" type="ORF">U9M48_030345</name>
</gene>
<accession>A0AAQ3X2H8</accession>